<dbReference type="KEGG" id="pcre:NCTC12858_01568"/>
<dbReference type="OrthoDB" id="1073327at2"/>
<accession>A0A2X4SIE8</accession>
<dbReference type="EMBL" id="LS483447">
    <property type="protein sequence ID" value="SQH73702.1"/>
    <property type="molecule type" value="Genomic_DNA"/>
</dbReference>
<proteinExistence type="predicted"/>
<protein>
    <submittedName>
        <fullName evidence="1">Uncharacterized protein</fullName>
    </submittedName>
</protein>
<keyword evidence="2" id="KW-1185">Reference proteome</keyword>
<dbReference type="AlphaFoldDB" id="A0A2X4SIE8"/>
<name>A0A2X4SIE8_9PORP</name>
<evidence type="ECO:0000313" key="2">
    <source>
        <dbReference type="Proteomes" id="UP000249300"/>
    </source>
</evidence>
<reference evidence="1 2" key="1">
    <citation type="submission" date="2018-06" db="EMBL/GenBank/DDBJ databases">
        <authorList>
            <consortium name="Pathogen Informatics"/>
            <person name="Doyle S."/>
        </authorList>
    </citation>
    <scope>NUCLEOTIDE SEQUENCE [LARGE SCALE GENOMIC DNA]</scope>
    <source>
        <strain evidence="1 2">NCTC12858</strain>
    </source>
</reference>
<sequence length="80" mass="9616">MHENTLRRIAAVQAIVAQHYEKGRRDRCYREVWRRYVYPVYPISYATFKNYMSVDIVGASKRMTRAKNAVSVHYERLLFD</sequence>
<organism evidence="1 2">
    <name type="scientific">Porphyromonas crevioricanis</name>
    <dbReference type="NCBI Taxonomy" id="393921"/>
    <lineage>
        <taxon>Bacteria</taxon>
        <taxon>Pseudomonadati</taxon>
        <taxon>Bacteroidota</taxon>
        <taxon>Bacteroidia</taxon>
        <taxon>Bacteroidales</taxon>
        <taxon>Porphyromonadaceae</taxon>
        <taxon>Porphyromonas</taxon>
    </lineage>
</organism>
<evidence type="ECO:0000313" key="1">
    <source>
        <dbReference type="EMBL" id="SQH73702.1"/>
    </source>
</evidence>
<dbReference type="Proteomes" id="UP000249300">
    <property type="component" value="Chromosome 1"/>
</dbReference>
<gene>
    <name evidence="1" type="ORF">NCTC12858_01568</name>
</gene>
<dbReference type="RefSeq" id="WP_023940204.1">
    <property type="nucleotide sequence ID" value="NZ_JQJB01000013.1"/>
</dbReference>